<evidence type="ECO:0000256" key="1">
    <source>
        <dbReference type="ARBA" id="ARBA00004651"/>
    </source>
</evidence>
<dbReference type="GO" id="GO:0043190">
    <property type="term" value="C:ATP-binding cassette (ABC) transporter complex"/>
    <property type="evidence" value="ECO:0007669"/>
    <property type="project" value="InterPro"/>
</dbReference>
<comment type="subcellular location">
    <subcellularLocation>
        <location evidence="1 8">Cell membrane</location>
        <topology evidence="1 8">Multi-pass membrane protein</topology>
    </subcellularLocation>
</comment>
<dbReference type="Gene3D" id="1.10.3470.10">
    <property type="entry name" value="ABC transporter involved in vitamin B12 uptake, BtuC"/>
    <property type="match status" value="1"/>
</dbReference>
<reference evidence="10" key="1">
    <citation type="journal article" date="2021" name="PeerJ">
        <title>Extensive microbial diversity within the chicken gut microbiome revealed by metagenomics and culture.</title>
        <authorList>
            <person name="Gilroy R."/>
            <person name="Ravi A."/>
            <person name="Getino M."/>
            <person name="Pursley I."/>
            <person name="Horton D.L."/>
            <person name="Alikhan N.F."/>
            <person name="Baker D."/>
            <person name="Gharbi K."/>
            <person name="Hall N."/>
            <person name="Watson M."/>
            <person name="Adriaenssens E.M."/>
            <person name="Foster-Nyarko E."/>
            <person name="Jarju S."/>
            <person name="Secka A."/>
            <person name="Antonio M."/>
            <person name="Oren A."/>
            <person name="Chaudhuri R.R."/>
            <person name="La Ragione R."/>
            <person name="Hildebrand F."/>
            <person name="Pallen M.J."/>
        </authorList>
    </citation>
    <scope>NUCLEOTIDE SEQUENCE</scope>
    <source>
        <strain evidence="10">ChiW4-1371</strain>
    </source>
</reference>
<dbReference type="PANTHER" id="PTHR30477:SF8">
    <property type="entry name" value="METAL TRANSPORT SYSTEM MEMBRANE PROTEIN CT_070-RELATED"/>
    <property type="match status" value="1"/>
</dbReference>
<evidence type="ECO:0000256" key="6">
    <source>
        <dbReference type="ARBA" id="ARBA00022989"/>
    </source>
</evidence>
<feature type="transmembrane region" description="Helical" evidence="9">
    <location>
        <begin position="260"/>
        <end position="278"/>
    </location>
</feature>
<keyword evidence="7 9" id="KW-0472">Membrane</keyword>
<keyword evidence="3 8" id="KW-0813">Transport</keyword>
<feature type="transmembrane region" description="Helical" evidence="9">
    <location>
        <begin position="47"/>
        <end position="77"/>
    </location>
</feature>
<dbReference type="Pfam" id="PF00950">
    <property type="entry name" value="ABC-3"/>
    <property type="match status" value="1"/>
</dbReference>
<sequence length="375" mass="41516">MMLSIEFEIVVVIILSAITCSIPGAFLVMRKNYYAADTTNRSAMLGIAVALIFTSYLSSPLVIILGSLTAGLAMMLVKKIKQITSFRGKGLSIIISSAFLCFGILAASNFSFNQSSNFDLSIIYLGETAFTYFNRVRVFGVDIGSYALYAVSIVLIINIILVTLYYKEFKIDGVDKTYAASIEKKESTIDFLLLIMTSLSVSVSFQTAGIFMTTAFILGPAATALFYTKRLITLAFVSVFISSVACLAGFGLAWPNEVSISGTIVSFIGLLFIVSVIFSPEMGILKKYFDNLTSQKRLEEYIIMDILNSSKIDCLEKNINENISSSLNWKVMKVSYIMNKLKAEKKIEIVNEKVQLTEEGRNILNKFIAAQHCFY</sequence>
<dbReference type="SUPFAM" id="SSF81345">
    <property type="entry name" value="ABC transporter involved in vitamin B12 uptake, BtuC"/>
    <property type="match status" value="1"/>
</dbReference>
<evidence type="ECO:0000256" key="5">
    <source>
        <dbReference type="ARBA" id="ARBA00022692"/>
    </source>
</evidence>
<feature type="transmembrane region" description="Helical" evidence="9">
    <location>
        <begin position="7"/>
        <end position="27"/>
    </location>
</feature>
<comment type="caution">
    <text evidence="10">The sequence shown here is derived from an EMBL/GenBank/DDBJ whole genome shotgun (WGS) entry which is preliminary data.</text>
</comment>
<dbReference type="EMBL" id="DXAQ01000124">
    <property type="protein sequence ID" value="HIZ89907.1"/>
    <property type="molecule type" value="Genomic_DNA"/>
</dbReference>
<gene>
    <name evidence="10" type="ORF">H9804_08165</name>
</gene>
<dbReference type="PANTHER" id="PTHR30477">
    <property type="entry name" value="ABC-TRANSPORTER METAL-BINDING PROTEIN"/>
    <property type="match status" value="1"/>
</dbReference>
<evidence type="ECO:0000256" key="4">
    <source>
        <dbReference type="ARBA" id="ARBA00022475"/>
    </source>
</evidence>
<comment type="similarity">
    <text evidence="2 8">Belongs to the ABC-3 integral membrane protein family.</text>
</comment>
<dbReference type="AlphaFoldDB" id="A0A9D2GTU8"/>
<accession>A0A9D2GTU8</accession>
<evidence type="ECO:0000256" key="2">
    <source>
        <dbReference type="ARBA" id="ARBA00008034"/>
    </source>
</evidence>
<protein>
    <submittedName>
        <fullName evidence="10">Metal ABC transporter permease</fullName>
    </submittedName>
</protein>
<feature type="transmembrane region" description="Helical" evidence="9">
    <location>
        <begin position="89"/>
        <end position="112"/>
    </location>
</feature>
<keyword evidence="5 8" id="KW-0812">Transmembrane</keyword>
<feature type="transmembrane region" description="Helical" evidence="9">
    <location>
        <begin position="234"/>
        <end position="254"/>
    </location>
</feature>
<feature type="transmembrane region" description="Helical" evidence="9">
    <location>
        <begin position="146"/>
        <end position="166"/>
    </location>
</feature>
<evidence type="ECO:0000313" key="10">
    <source>
        <dbReference type="EMBL" id="HIZ89907.1"/>
    </source>
</evidence>
<dbReference type="InterPro" id="IPR001626">
    <property type="entry name" value="ABC_TroCD"/>
</dbReference>
<dbReference type="Proteomes" id="UP000824176">
    <property type="component" value="Unassembled WGS sequence"/>
</dbReference>
<organism evidence="10 11">
    <name type="scientific">Candidatus Mucispirillum faecigallinarum</name>
    <dbReference type="NCBI Taxonomy" id="2838699"/>
    <lineage>
        <taxon>Bacteria</taxon>
        <taxon>Pseudomonadati</taxon>
        <taxon>Deferribacterota</taxon>
        <taxon>Deferribacteres</taxon>
        <taxon>Deferribacterales</taxon>
        <taxon>Mucispirillaceae</taxon>
        <taxon>Mucispirillum</taxon>
    </lineage>
</organism>
<dbReference type="GO" id="GO:0010043">
    <property type="term" value="P:response to zinc ion"/>
    <property type="evidence" value="ECO:0007669"/>
    <property type="project" value="TreeGrafter"/>
</dbReference>
<reference evidence="10" key="2">
    <citation type="submission" date="2021-04" db="EMBL/GenBank/DDBJ databases">
        <authorList>
            <person name="Gilroy R."/>
        </authorList>
    </citation>
    <scope>NUCLEOTIDE SEQUENCE</scope>
    <source>
        <strain evidence="10">ChiW4-1371</strain>
    </source>
</reference>
<evidence type="ECO:0000256" key="8">
    <source>
        <dbReference type="RuleBase" id="RU003943"/>
    </source>
</evidence>
<dbReference type="InterPro" id="IPR037294">
    <property type="entry name" value="ABC_BtuC-like"/>
</dbReference>
<dbReference type="GO" id="GO:0055085">
    <property type="term" value="P:transmembrane transport"/>
    <property type="evidence" value="ECO:0007669"/>
    <property type="project" value="InterPro"/>
</dbReference>
<name>A0A9D2GTU8_9BACT</name>
<evidence type="ECO:0000256" key="9">
    <source>
        <dbReference type="SAM" id="Phobius"/>
    </source>
</evidence>
<evidence type="ECO:0000256" key="3">
    <source>
        <dbReference type="ARBA" id="ARBA00022448"/>
    </source>
</evidence>
<feature type="transmembrane region" description="Helical" evidence="9">
    <location>
        <begin position="209"/>
        <end position="227"/>
    </location>
</feature>
<keyword evidence="4" id="KW-1003">Cell membrane</keyword>
<keyword evidence="6 9" id="KW-1133">Transmembrane helix</keyword>
<evidence type="ECO:0000313" key="11">
    <source>
        <dbReference type="Proteomes" id="UP000824176"/>
    </source>
</evidence>
<evidence type="ECO:0000256" key="7">
    <source>
        <dbReference type="ARBA" id="ARBA00023136"/>
    </source>
</evidence>
<proteinExistence type="inferred from homology"/>